<dbReference type="Gene3D" id="3.30.70.260">
    <property type="match status" value="1"/>
</dbReference>
<evidence type="ECO:0000256" key="1">
    <source>
        <dbReference type="ARBA" id="ARBA00004741"/>
    </source>
</evidence>
<sequence length="274" mass="30520">MEKVGYLGPEGTFTHEAALLYAKGKQVYLVEYPSIPDLIYGVDKGQIDHAVVPMENSMEGTVNVTVDMIIHEVSVYITGELVLPIHHCLLAKPGVQLDELWVVLSHPQALAQCRKFLYERLHGVELRATSSTAAAAREVMMGPREWGAIGSKHAARVFGLDILEENIEEHNGNCTRFVVLSRQQSKPTGCDKTSIVFSVDHKPGSLYHALRIFAERHINLTKIESRPMKTSLGEYLFLVDFEGHVQDAVVQDALDELAGQSRYFAVLGSYPRFT</sequence>
<dbReference type="SUPFAM" id="SSF53850">
    <property type="entry name" value="Periplasmic binding protein-like II"/>
    <property type="match status" value="1"/>
</dbReference>
<evidence type="ECO:0000256" key="7">
    <source>
        <dbReference type="ARBA" id="ARBA00023239"/>
    </source>
</evidence>
<dbReference type="InterPro" id="IPR045865">
    <property type="entry name" value="ACT-like_dom_sf"/>
</dbReference>
<dbReference type="PANTHER" id="PTHR21022">
    <property type="entry name" value="PREPHENATE DEHYDRATASE P PROTEIN"/>
    <property type="match status" value="1"/>
</dbReference>
<organism evidence="12 13">
    <name type="scientific">Caldicoprobacter faecalis</name>
    <dbReference type="NCBI Taxonomy" id="937334"/>
    <lineage>
        <taxon>Bacteria</taxon>
        <taxon>Bacillati</taxon>
        <taxon>Bacillota</taxon>
        <taxon>Clostridia</taxon>
        <taxon>Caldicoprobacterales</taxon>
        <taxon>Caldicoprobacteraceae</taxon>
        <taxon>Caldicoprobacter</taxon>
    </lineage>
</organism>
<dbReference type="STRING" id="937334.SAMN05444406_1397"/>
<dbReference type="EMBL" id="FOXR01000039">
    <property type="protein sequence ID" value="SFQ40376.1"/>
    <property type="molecule type" value="Genomic_DNA"/>
</dbReference>
<dbReference type="PANTHER" id="PTHR21022:SF19">
    <property type="entry name" value="PREPHENATE DEHYDRATASE-RELATED"/>
    <property type="match status" value="1"/>
</dbReference>
<evidence type="ECO:0000256" key="8">
    <source>
        <dbReference type="ARBA" id="ARBA00047848"/>
    </source>
</evidence>
<evidence type="ECO:0000256" key="2">
    <source>
        <dbReference type="ARBA" id="ARBA00013147"/>
    </source>
</evidence>
<evidence type="ECO:0000313" key="13">
    <source>
        <dbReference type="Proteomes" id="UP000198577"/>
    </source>
</evidence>
<evidence type="ECO:0000259" key="11">
    <source>
        <dbReference type="PROSITE" id="PS51671"/>
    </source>
</evidence>
<dbReference type="Gene3D" id="3.40.190.10">
    <property type="entry name" value="Periplasmic binding protein-like II"/>
    <property type="match status" value="2"/>
</dbReference>
<dbReference type="GO" id="GO:0004664">
    <property type="term" value="F:prephenate dehydratase activity"/>
    <property type="evidence" value="ECO:0007669"/>
    <property type="project" value="UniProtKB-UniRule"/>
</dbReference>
<reference evidence="12 13" key="1">
    <citation type="submission" date="2016-10" db="EMBL/GenBank/DDBJ databases">
        <authorList>
            <person name="de Groot N.N."/>
        </authorList>
    </citation>
    <scope>NUCLEOTIDE SEQUENCE [LARGE SCALE GENOMIC DNA]</scope>
    <source>
        <strain evidence="12 13">DSM 20678</strain>
    </source>
</reference>
<dbReference type="UniPathway" id="UPA00121">
    <property type="reaction ID" value="UER00345"/>
</dbReference>
<evidence type="ECO:0000313" key="12">
    <source>
        <dbReference type="EMBL" id="SFQ40376.1"/>
    </source>
</evidence>
<dbReference type="RefSeq" id="WP_092282759.1">
    <property type="nucleotide sequence ID" value="NZ_FOXR01000039.1"/>
</dbReference>
<dbReference type="Pfam" id="PF01842">
    <property type="entry name" value="ACT"/>
    <property type="match status" value="1"/>
</dbReference>
<keyword evidence="6 9" id="KW-0584">Phenylalanine biosynthesis</keyword>
<keyword evidence="5 9" id="KW-0057">Aromatic amino acid biosynthesis</keyword>
<dbReference type="GO" id="GO:0009094">
    <property type="term" value="P:L-phenylalanine biosynthetic process"/>
    <property type="evidence" value="ECO:0007669"/>
    <property type="project" value="UniProtKB-UniPathway"/>
</dbReference>
<dbReference type="FunFam" id="3.30.70.260:FF:000012">
    <property type="entry name" value="Prephenate dehydratase"/>
    <property type="match status" value="1"/>
</dbReference>
<dbReference type="InterPro" id="IPR002912">
    <property type="entry name" value="ACT_dom"/>
</dbReference>
<dbReference type="NCBIfam" id="NF008865">
    <property type="entry name" value="PRK11898.1"/>
    <property type="match status" value="1"/>
</dbReference>
<dbReference type="EC" id="4.2.1.51" evidence="2 9"/>
<dbReference type="Proteomes" id="UP000198577">
    <property type="component" value="Unassembled WGS sequence"/>
</dbReference>
<protein>
    <recommendedName>
        <fullName evidence="3 9">Prephenate dehydratase</fullName>
        <shortName evidence="9">PDT</shortName>
        <ecNumber evidence="2 9">4.2.1.51</ecNumber>
    </recommendedName>
</protein>
<feature type="domain" description="Prephenate dehydratase" evidence="10">
    <location>
        <begin position="3"/>
        <end position="182"/>
    </location>
</feature>
<dbReference type="FunFam" id="3.40.190.10:FF:000034">
    <property type="entry name" value="Chorismate mutase/prephenate dehydratase"/>
    <property type="match status" value="1"/>
</dbReference>
<evidence type="ECO:0000259" key="10">
    <source>
        <dbReference type="PROSITE" id="PS51171"/>
    </source>
</evidence>
<keyword evidence="13" id="KW-1185">Reference proteome</keyword>
<evidence type="ECO:0000256" key="5">
    <source>
        <dbReference type="ARBA" id="ARBA00023141"/>
    </source>
</evidence>
<proteinExistence type="predicted"/>
<dbReference type="PROSITE" id="PS51171">
    <property type="entry name" value="PREPHENATE_DEHYDR_3"/>
    <property type="match status" value="1"/>
</dbReference>
<keyword evidence="7 9" id="KW-0456">Lyase</keyword>
<evidence type="ECO:0000256" key="4">
    <source>
        <dbReference type="ARBA" id="ARBA00022605"/>
    </source>
</evidence>
<evidence type="ECO:0000256" key="3">
    <source>
        <dbReference type="ARBA" id="ARBA00021872"/>
    </source>
</evidence>
<dbReference type="OrthoDB" id="9802281at2"/>
<gene>
    <name evidence="9" type="primary">pheA</name>
    <name evidence="12" type="ORF">SAMN05444406_1397</name>
</gene>
<dbReference type="CDD" id="cd13633">
    <property type="entry name" value="PBP2_Sa-PDT_like"/>
    <property type="match status" value="1"/>
</dbReference>
<dbReference type="InterPro" id="IPR001086">
    <property type="entry name" value="Preph_deHydtase"/>
</dbReference>
<dbReference type="SUPFAM" id="SSF55021">
    <property type="entry name" value="ACT-like"/>
    <property type="match status" value="1"/>
</dbReference>
<accession>A0A1I5Y849</accession>
<dbReference type="AlphaFoldDB" id="A0A1I5Y849"/>
<keyword evidence="4 9" id="KW-0028">Amino-acid biosynthesis</keyword>
<dbReference type="Pfam" id="PF00800">
    <property type="entry name" value="PDT"/>
    <property type="match status" value="1"/>
</dbReference>
<feature type="domain" description="ACT" evidence="11">
    <location>
        <begin position="194"/>
        <end position="271"/>
    </location>
</feature>
<comment type="catalytic activity">
    <reaction evidence="8 9">
        <text>prephenate + H(+) = 3-phenylpyruvate + CO2 + H2O</text>
        <dbReference type="Rhea" id="RHEA:21648"/>
        <dbReference type="ChEBI" id="CHEBI:15377"/>
        <dbReference type="ChEBI" id="CHEBI:15378"/>
        <dbReference type="ChEBI" id="CHEBI:16526"/>
        <dbReference type="ChEBI" id="CHEBI:18005"/>
        <dbReference type="ChEBI" id="CHEBI:29934"/>
        <dbReference type="EC" id="4.2.1.51"/>
    </reaction>
</comment>
<comment type="pathway">
    <text evidence="1 9">Amino-acid biosynthesis; L-phenylalanine biosynthesis; phenylpyruvate from prephenate: step 1/1.</text>
</comment>
<dbReference type="CDD" id="cd04905">
    <property type="entry name" value="ACT_CM-PDT"/>
    <property type="match status" value="1"/>
</dbReference>
<dbReference type="PROSITE" id="PS51671">
    <property type="entry name" value="ACT"/>
    <property type="match status" value="1"/>
</dbReference>
<dbReference type="PROSITE" id="PS00858">
    <property type="entry name" value="PREPHENATE_DEHYDR_2"/>
    <property type="match status" value="1"/>
</dbReference>
<name>A0A1I5Y849_9FIRM</name>
<evidence type="ECO:0000256" key="6">
    <source>
        <dbReference type="ARBA" id="ARBA00023222"/>
    </source>
</evidence>
<dbReference type="InterPro" id="IPR018528">
    <property type="entry name" value="Preph_deHydtase_CS"/>
</dbReference>
<dbReference type="GO" id="GO:0005737">
    <property type="term" value="C:cytoplasm"/>
    <property type="evidence" value="ECO:0007669"/>
    <property type="project" value="TreeGrafter"/>
</dbReference>
<evidence type="ECO:0000256" key="9">
    <source>
        <dbReference type="RuleBase" id="RU361254"/>
    </source>
</evidence>